<sequence length="384" mass="42767">MDVFMPKLVRRRNKRGVNDEFLVWGFCVSLMRNNPLGCQHLTAPNPKGFVTLETGGSVFGGYTSTRPVVTSRYLVAECTSAKTSCDEQTSDSRVSRAIEETRSTTVGKTCSPVRESRHEGHATTHDYRNGAFTFERWEDNEREWREGLNSEGAYKKVANEGIFGEESIRGEILIVVELIEQRSWSCLALFINLSEPSEPERALSVPPASSSSGQYMRLGPDGHLRVYEWQASKGWTQVADLLTSYFGECGYPMVCGKYGICSGGQCSCPPTYFKPIKDRQPALGCSPITPLSCEASQNHSFVKLNDITYFTFSSDLTNTDSEMCKQACLKNCSCKAALFLYGWNPSAGECSLLSEIFSMIDNDKEKTHYNSTAYIKVQNLATLK</sequence>
<evidence type="ECO:0000313" key="1">
    <source>
        <dbReference type="EMBL" id="KAH9794226.1"/>
    </source>
</evidence>
<keyword evidence="2" id="KW-1185">Reference proteome</keyword>
<reference evidence="2" key="1">
    <citation type="journal article" date="2023" name="Hortic. Res.">
        <title>A chromosome-level phased genome enabling allele-level studies in sweet orange: a case study on citrus Huanglongbing tolerance.</title>
        <authorList>
            <person name="Wu B."/>
            <person name="Yu Q."/>
            <person name="Deng Z."/>
            <person name="Duan Y."/>
            <person name="Luo F."/>
            <person name="Gmitter F. Jr."/>
        </authorList>
    </citation>
    <scope>NUCLEOTIDE SEQUENCE [LARGE SCALE GENOMIC DNA]</scope>
    <source>
        <strain evidence="2">cv. Valencia</strain>
    </source>
</reference>
<accession>A0ACB8N8X8</accession>
<dbReference type="EMBL" id="CM039171">
    <property type="protein sequence ID" value="KAH9794226.1"/>
    <property type="molecule type" value="Genomic_DNA"/>
</dbReference>
<gene>
    <name evidence="1" type="ORF">KPL71_004825</name>
</gene>
<protein>
    <submittedName>
        <fullName evidence="1">Uncharacterized protein</fullName>
    </submittedName>
</protein>
<organism evidence="1 2">
    <name type="scientific">Citrus sinensis</name>
    <name type="common">Sweet orange</name>
    <name type="synonym">Citrus aurantium var. sinensis</name>
    <dbReference type="NCBI Taxonomy" id="2711"/>
    <lineage>
        <taxon>Eukaryota</taxon>
        <taxon>Viridiplantae</taxon>
        <taxon>Streptophyta</taxon>
        <taxon>Embryophyta</taxon>
        <taxon>Tracheophyta</taxon>
        <taxon>Spermatophyta</taxon>
        <taxon>Magnoliopsida</taxon>
        <taxon>eudicotyledons</taxon>
        <taxon>Gunneridae</taxon>
        <taxon>Pentapetalae</taxon>
        <taxon>rosids</taxon>
        <taxon>malvids</taxon>
        <taxon>Sapindales</taxon>
        <taxon>Rutaceae</taxon>
        <taxon>Aurantioideae</taxon>
        <taxon>Citrus</taxon>
    </lineage>
</organism>
<evidence type="ECO:0000313" key="2">
    <source>
        <dbReference type="Proteomes" id="UP000829398"/>
    </source>
</evidence>
<dbReference type="Proteomes" id="UP000829398">
    <property type="component" value="Chromosome 2"/>
</dbReference>
<comment type="caution">
    <text evidence="1">The sequence shown here is derived from an EMBL/GenBank/DDBJ whole genome shotgun (WGS) entry which is preliminary data.</text>
</comment>
<proteinExistence type="predicted"/>
<name>A0ACB8N8X8_CITSI</name>